<dbReference type="InterPro" id="IPR029016">
    <property type="entry name" value="GAF-like_dom_sf"/>
</dbReference>
<dbReference type="InterPro" id="IPR043128">
    <property type="entry name" value="Rev_trsase/Diguanyl_cyclase"/>
</dbReference>
<dbReference type="SUPFAM" id="SSF55781">
    <property type="entry name" value="GAF domain-like"/>
    <property type="match status" value="1"/>
</dbReference>
<sequence length="491" mass="56255">MMNEEIKHLTKEFEMLDRIPVGAMVLNSDFIVLFWNKYLEAWTNLAKDQVVGYPIEKYFPHMMQPKYAMRLKEIFTGGPPTIFSAQLHKHFIKAPLPNGEFRILHTTVSPVPQSDRRGYYALAILQDVTDVTNRIQEYRMMRDRALAEIEERKQAELALSQKTQELQQRNFELTELSKMSNFLQVCLTIEEAYKAIAASVQVLLPEISGALFKIDESREFVEAVVTWGELLSDLKSFIYSDCWALRRSQPHWVTQRHPNLVCKHIHSEPAEYCCIPVMAQGQALGLLYLSAAQPGKLTTDKQLLVAYLTEHISLALANLKLRETLQEQSIRDPLTGLYNRRYMEEFLTREIDRALRKQLPLGMIMLDVDHFKRCNDTFGHEAGDTVLRKLGHFLHKSIRNSDIACRYGGEEFILILPEANLENSVQRAGQINQGIRQLEIVHNGQVLDRITTSMGVACFPTNGSTFEEVIRAADAALYQAKKQGRDRVEVA</sequence>
<proteinExistence type="predicted"/>
<dbReference type="GO" id="GO:0043709">
    <property type="term" value="P:cell adhesion involved in single-species biofilm formation"/>
    <property type="evidence" value="ECO:0007669"/>
    <property type="project" value="TreeGrafter"/>
</dbReference>
<dbReference type="Pfam" id="PF01590">
    <property type="entry name" value="GAF"/>
    <property type="match status" value="1"/>
</dbReference>
<dbReference type="InterPro" id="IPR035965">
    <property type="entry name" value="PAS-like_dom_sf"/>
</dbReference>
<dbReference type="SUPFAM" id="SSF55073">
    <property type="entry name" value="Nucleotide cyclase"/>
    <property type="match status" value="1"/>
</dbReference>
<dbReference type="PROSITE" id="PS50887">
    <property type="entry name" value="GGDEF"/>
    <property type="match status" value="1"/>
</dbReference>
<name>A0AAU8JBT0_9CYAN</name>
<dbReference type="Pfam" id="PF00990">
    <property type="entry name" value="GGDEF"/>
    <property type="match status" value="1"/>
</dbReference>
<dbReference type="Pfam" id="PF08448">
    <property type="entry name" value="PAS_4"/>
    <property type="match status" value="1"/>
</dbReference>
<dbReference type="InterPro" id="IPR029787">
    <property type="entry name" value="Nucleotide_cyclase"/>
</dbReference>
<dbReference type="EMBL" id="CP159837">
    <property type="protein sequence ID" value="XCM36000.1"/>
    <property type="molecule type" value="Genomic_DNA"/>
</dbReference>
<dbReference type="Gene3D" id="3.30.450.40">
    <property type="match status" value="1"/>
</dbReference>
<dbReference type="GO" id="GO:0005886">
    <property type="term" value="C:plasma membrane"/>
    <property type="evidence" value="ECO:0007669"/>
    <property type="project" value="TreeGrafter"/>
</dbReference>
<dbReference type="InterPro" id="IPR003018">
    <property type="entry name" value="GAF"/>
</dbReference>
<dbReference type="InterPro" id="IPR000160">
    <property type="entry name" value="GGDEF_dom"/>
</dbReference>
<dbReference type="CDD" id="cd01949">
    <property type="entry name" value="GGDEF"/>
    <property type="match status" value="1"/>
</dbReference>
<dbReference type="Gene3D" id="3.30.450.20">
    <property type="entry name" value="PAS domain"/>
    <property type="match status" value="1"/>
</dbReference>
<keyword evidence="2" id="KW-0548">Nucleotidyltransferase</keyword>
<dbReference type="SUPFAM" id="SSF55785">
    <property type="entry name" value="PYP-like sensor domain (PAS domain)"/>
    <property type="match status" value="1"/>
</dbReference>
<reference evidence="2" key="1">
    <citation type="submission" date="2024-07" db="EMBL/GenBank/DDBJ databases">
        <authorList>
            <person name="Kim Y.J."/>
            <person name="Jeong J.Y."/>
        </authorList>
    </citation>
    <scope>NUCLEOTIDE SEQUENCE</scope>
    <source>
        <strain evidence="2">GIHE-MW2</strain>
    </source>
</reference>
<dbReference type="GO" id="GO:0052621">
    <property type="term" value="F:diguanylate cyclase activity"/>
    <property type="evidence" value="ECO:0007669"/>
    <property type="project" value="UniProtKB-EC"/>
</dbReference>
<gene>
    <name evidence="2" type="ORF">ABWT76_004722</name>
</gene>
<dbReference type="CDD" id="cd00130">
    <property type="entry name" value="PAS"/>
    <property type="match status" value="1"/>
</dbReference>
<organism evidence="2">
    <name type="scientific">Planktothricoides raciborskii GIHE-MW2</name>
    <dbReference type="NCBI Taxonomy" id="2792601"/>
    <lineage>
        <taxon>Bacteria</taxon>
        <taxon>Bacillati</taxon>
        <taxon>Cyanobacteriota</taxon>
        <taxon>Cyanophyceae</taxon>
        <taxon>Oscillatoriophycideae</taxon>
        <taxon>Oscillatoriales</taxon>
        <taxon>Oscillatoriaceae</taxon>
        <taxon>Planktothricoides</taxon>
    </lineage>
</organism>
<dbReference type="PANTHER" id="PTHR45138:SF9">
    <property type="entry name" value="DIGUANYLATE CYCLASE DGCM-RELATED"/>
    <property type="match status" value="1"/>
</dbReference>
<keyword evidence="2" id="KW-0808">Transferase</keyword>
<dbReference type="NCBIfam" id="TIGR00229">
    <property type="entry name" value="sensory_box"/>
    <property type="match status" value="1"/>
</dbReference>
<dbReference type="EC" id="2.7.7.65" evidence="2"/>
<dbReference type="SMART" id="SM00065">
    <property type="entry name" value="GAF"/>
    <property type="match status" value="1"/>
</dbReference>
<dbReference type="Gene3D" id="3.30.70.270">
    <property type="match status" value="1"/>
</dbReference>
<dbReference type="SMART" id="SM00267">
    <property type="entry name" value="GGDEF"/>
    <property type="match status" value="1"/>
</dbReference>
<dbReference type="InterPro" id="IPR000014">
    <property type="entry name" value="PAS"/>
</dbReference>
<dbReference type="FunFam" id="3.30.70.270:FF:000001">
    <property type="entry name" value="Diguanylate cyclase domain protein"/>
    <property type="match status" value="1"/>
</dbReference>
<dbReference type="PANTHER" id="PTHR45138">
    <property type="entry name" value="REGULATORY COMPONENTS OF SENSORY TRANSDUCTION SYSTEM"/>
    <property type="match status" value="1"/>
</dbReference>
<dbReference type="AlphaFoldDB" id="A0AAU8JBT0"/>
<evidence type="ECO:0000259" key="1">
    <source>
        <dbReference type="PROSITE" id="PS50887"/>
    </source>
</evidence>
<protein>
    <submittedName>
        <fullName evidence="2">Diguanylate cyclase</fullName>
        <ecNumber evidence="2">2.7.7.65</ecNumber>
    </submittedName>
</protein>
<feature type="domain" description="GGDEF" evidence="1">
    <location>
        <begin position="359"/>
        <end position="491"/>
    </location>
</feature>
<accession>A0AAU8JBT0</accession>
<dbReference type="RefSeq" id="WP_231636524.1">
    <property type="nucleotide sequence ID" value="NZ_CP159837.1"/>
</dbReference>
<dbReference type="InterPro" id="IPR013656">
    <property type="entry name" value="PAS_4"/>
</dbReference>
<dbReference type="InterPro" id="IPR050469">
    <property type="entry name" value="Diguanylate_Cyclase"/>
</dbReference>
<dbReference type="NCBIfam" id="TIGR00254">
    <property type="entry name" value="GGDEF"/>
    <property type="match status" value="1"/>
</dbReference>
<evidence type="ECO:0000313" key="2">
    <source>
        <dbReference type="EMBL" id="XCM36000.1"/>
    </source>
</evidence>
<dbReference type="GO" id="GO:1902201">
    <property type="term" value="P:negative regulation of bacterial-type flagellum-dependent cell motility"/>
    <property type="evidence" value="ECO:0007669"/>
    <property type="project" value="TreeGrafter"/>
</dbReference>